<evidence type="ECO:0000256" key="3">
    <source>
        <dbReference type="ARBA" id="ARBA00023163"/>
    </source>
</evidence>
<dbReference type="SUPFAM" id="SSF46689">
    <property type="entry name" value="Homeodomain-like"/>
    <property type="match status" value="2"/>
</dbReference>
<evidence type="ECO:0000256" key="1">
    <source>
        <dbReference type="ARBA" id="ARBA00023015"/>
    </source>
</evidence>
<keyword evidence="3" id="KW-0804">Transcription</keyword>
<feature type="domain" description="HTH araC/xylS-type" evidence="4">
    <location>
        <begin position="202"/>
        <end position="300"/>
    </location>
</feature>
<gene>
    <name evidence="5" type="ORF">SAMN04488001_0140</name>
</gene>
<dbReference type="OrthoDB" id="9783876at2"/>
<proteinExistence type="predicted"/>
<name>A0A1H3DIJ9_9RHOB</name>
<dbReference type="InterPro" id="IPR018060">
    <property type="entry name" value="HTH_AraC"/>
</dbReference>
<organism evidence="5 6">
    <name type="scientific">Litoreibacter albidus</name>
    <dbReference type="NCBI Taxonomy" id="670155"/>
    <lineage>
        <taxon>Bacteria</taxon>
        <taxon>Pseudomonadati</taxon>
        <taxon>Pseudomonadota</taxon>
        <taxon>Alphaproteobacteria</taxon>
        <taxon>Rhodobacterales</taxon>
        <taxon>Roseobacteraceae</taxon>
        <taxon>Litoreibacter</taxon>
    </lineage>
</organism>
<evidence type="ECO:0000259" key="4">
    <source>
        <dbReference type="PROSITE" id="PS01124"/>
    </source>
</evidence>
<dbReference type="PANTHER" id="PTHR46796">
    <property type="entry name" value="HTH-TYPE TRANSCRIPTIONAL ACTIVATOR RHAS-RELATED"/>
    <property type="match status" value="1"/>
</dbReference>
<dbReference type="PANTHER" id="PTHR46796:SF13">
    <property type="entry name" value="HTH-TYPE TRANSCRIPTIONAL ACTIVATOR RHAS"/>
    <property type="match status" value="1"/>
</dbReference>
<dbReference type="Pfam" id="PF12852">
    <property type="entry name" value="Cupin_6"/>
    <property type="match status" value="1"/>
</dbReference>
<dbReference type="InterPro" id="IPR050204">
    <property type="entry name" value="AraC_XylS_family_regulators"/>
</dbReference>
<sequence>MLDTPSDPLSSVVTLLKPAVSISKMVEAGGQWLVERHDMASPFYCAMVEGQCRLHITGRDPVTLRAGDFVLIPHLQGFTMSSEVPPPPHVPRVPLETGPGRFRLGVSEAPVDVRALVGHCSFDTPASDLLVSLLPDMIHVSGQSRLTGLVPVIHEETRADRPGRGMILERLLEVLLIEALRSGPAATLPPGLLRGLSDPKLAGALQRIHAEAGSALSVSDMARAAGMSRSGFFERFRKQVGRAPMEYATDWRMAVAKTLLRHGGLTNAEIALKVGYGSASAFGLAFTRHEGVSPGAFANKKQLRLPRVPL</sequence>
<keyword evidence="6" id="KW-1185">Reference proteome</keyword>
<dbReference type="Proteomes" id="UP000199441">
    <property type="component" value="Unassembled WGS sequence"/>
</dbReference>
<evidence type="ECO:0000313" key="5">
    <source>
        <dbReference type="EMBL" id="SDX66246.1"/>
    </source>
</evidence>
<evidence type="ECO:0000256" key="2">
    <source>
        <dbReference type="ARBA" id="ARBA00023125"/>
    </source>
</evidence>
<keyword evidence="2 5" id="KW-0238">DNA-binding</keyword>
<dbReference type="EMBL" id="FNOI01000011">
    <property type="protein sequence ID" value="SDX66246.1"/>
    <property type="molecule type" value="Genomic_DNA"/>
</dbReference>
<accession>A0A1H3DIJ9</accession>
<dbReference type="RefSeq" id="WP_089949168.1">
    <property type="nucleotide sequence ID" value="NZ_FNOI01000011.1"/>
</dbReference>
<dbReference type="Gene3D" id="1.10.10.60">
    <property type="entry name" value="Homeodomain-like"/>
    <property type="match status" value="2"/>
</dbReference>
<evidence type="ECO:0000313" key="6">
    <source>
        <dbReference type="Proteomes" id="UP000199441"/>
    </source>
</evidence>
<dbReference type="PROSITE" id="PS01124">
    <property type="entry name" value="HTH_ARAC_FAMILY_2"/>
    <property type="match status" value="1"/>
</dbReference>
<dbReference type="AlphaFoldDB" id="A0A1H3DIJ9"/>
<dbReference type="SMART" id="SM00342">
    <property type="entry name" value="HTH_ARAC"/>
    <property type="match status" value="1"/>
</dbReference>
<keyword evidence="1" id="KW-0805">Transcription regulation</keyword>
<dbReference type="InterPro" id="IPR009057">
    <property type="entry name" value="Homeodomain-like_sf"/>
</dbReference>
<dbReference type="Pfam" id="PF12833">
    <property type="entry name" value="HTH_18"/>
    <property type="match status" value="1"/>
</dbReference>
<dbReference type="STRING" id="670155.SAMN04488001_0140"/>
<reference evidence="6" key="1">
    <citation type="submission" date="2016-10" db="EMBL/GenBank/DDBJ databases">
        <authorList>
            <person name="Varghese N."/>
            <person name="Submissions S."/>
        </authorList>
    </citation>
    <scope>NUCLEOTIDE SEQUENCE [LARGE SCALE GENOMIC DNA]</scope>
    <source>
        <strain evidence="6">DSM 26922</strain>
    </source>
</reference>
<dbReference type="InterPro" id="IPR032783">
    <property type="entry name" value="AraC_lig"/>
</dbReference>
<protein>
    <submittedName>
        <fullName evidence="5">AraC-type DNA-binding protein</fullName>
    </submittedName>
</protein>
<dbReference type="GO" id="GO:0043565">
    <property type="term" value="F:sequence-specific DNA binding"/>
    <property type="evidence" value="ECO:0007669"/>
    <property type="project" value="InterPro"/>
</dbReference>
<dbReference type="GO" id="GO:0003700">
    <property type="term" value="F:DNA-binding transcription factor activity"/>
    <property type="evidence" value="ECO:0007669"/>
    <property type="project" value="InterPro"/>
</dbReference>